<organism evidence="1 2">
    <name type="scientific">Periplaneta americana</name>
    <name type="common">American cockroach</name>
    <name type="synonym">Blatta americana</name>
    <dbReference type="NCBI Taxonomy" id="6978"/>
    <lineage>
        <taxon>Eukaryota</taxon>
        <taxon>Metazoa</taxon>
        <taxon>Ecdysozoa</taxon>
        <taxon>Arthropoda</taxon>
        <taxon>Hexapoda</taxon>
        <taxon>Insecta</taxon>
        <taxon>Pterygota</taxon>
        <taxon>Neoptera</taxon>
        <taxon>Polyneoptera</taxon>
        <taxon>Dictyoptera</taxon>
        <taxon>Blattodea</taxon>
        <taxon>Blattoidea</taxon>
        <taxon>Blattidae</taxon>
        <taxon>Blattinae</taxon>
        <taxon>Periplaneta</taxon>
    </lineage>
</organism>
<comment type="caution">
    <text evidence="1">The sequence shown here is derived from an EMBL/GenBank/DDBJ whole genome shotgun (WGS) entry which is preliminary data.</text>
</comment>
<evidence type="ECO:0000313" key="1">
    <source>
        <dbReference type="EMBL" id="KAJ4448108.1"/>
    </source>
</evidence>
<protein>
    <submittedName>
        <fullName evidence="1">Uncharacterized protein</fullName>
    </submittedName>
</protein>
<keyword evidence="2" id="KW-1185">Reference proteome</keyword>
<evidence type="ECO:0000313" key="2">
    <source>
        <dbReference type="Proteomes" id="UP001148838"/>
    </source>
</evidence>
<proteinExistence type="predicted"/>
<name>A0ABQ8TN67_PERAM</name>
<dbReference type="EMBL" id="JAJSOF020000005">
    <property type="protein sequence ID" value="KAJ4448108.1"/>
    <property type="molecule type" value="Genomic_DNA"/>
</dbReference>
<feature type="non-terminal residue" evidence="1">
    <location>
        <position position="1"/>
    </location>
</feature>
<gene>
    <name evidence="1" type="ORF">ANN_10120</name>
</gene>
<reference evidence="1 2" key="1">
    <citation type="journal article" date="2022" name="Allergy">
        <title>Genome assembly and annotation of Periplaneta americana reveal a comprehensive cockroach allergen profile.</title>
        <authorList>
            <person name="Wang L."/>
            <person name="Xiong Q."/>
            <person name="Saelim N."/>
            <person name="Wang L."/>
            <person name="Nong W."/>
            <person name="Wan A.T."/>
            <person name="Shi M."/>
            <person name="Liu X."/>
            <person name="Cao Q."/>
            <person name="Hui J.H.L."/>
            <person name="Sookrung N."/>
            <person name="Leung T.F."/>
            <person name="Tungtrongchitr A."/>
            <person name="Tsui S.K.W."/>
        </authorList>
    </citation>
    <scope>NUCLEOTIDE SEQUENCE [LARGE SCALE GENOMIC DNA]</scope>
    <source>
        <strain evidence="1">PWHHKU_190912</strain>
    </source>
</reference>
<accession>A0ABQ8TN67</accession>
<dbReference type="Proteomes" id="UP001148838">
    <property type="component" value="Unassembled WGS sequence"/>
</dbReference>
<sequence>QVYVILTHLPLRFGERKTRLSRSEGARALVERCLCSVSIIKALVFLNRHMRRARCEARLAQIRTTREIVSGFYGCKENKVLVAHDYDGKTTSESERTGIGLP</sequence>